<dbReference type="SUPFAM" id="SSF81321">
    <property type="entry name" value="Family A G protein-coupled receptor-like"/>
    <property type="match status" value="1"/>
</dbReference>
<feature type="transmembrane region" description="Helical" evidence="6">
    <location>
        <begin position="165"/>
        <end position="189"/>
    </location>
</feature>
<evidence type="ECO:0000256" key="4">
    <source>
        <dbReference type="ARBA" id="ARBA00022989"/>
    </source>
</evidence>
<protein>
    <recommendedName>
        <fullName evidence="9">7TM chemoreceptor</fullName>
    </recommendedName>
</protein>
<feature type="transmembrane region" description="Helical" evidence="6">
    <location>
        <begin position="201"/>
        <end position="222"/>
    </location>
</feature>
<organism evidence="7 8">
    <name type="scientific">Necator americanus</name>
    <name type="common">Human hookworm</name>
    <dbReference type="NCBI Taxonomy" id="51031"/>
    <lineage>
        <taxon>Eukaryota</taxon>
        <taxon>Metazoa</taxon>
        <taxon>Ecdysozoa</taxon>
        <taxon>Nematoda</taxon>
        <taxon>Chromadorea</taxon>
        <taxon>Rhabditida</taxon>
        <taxon>Rhabditina</taxon>
        <taxon>Rhabditomorpha</taxon>
        <taxon>Strongyloidea</taxon>
        <taxon>Ancylostomatidae</taxon>
        <taxon>Bunostominae</taxon>
        <taxon>Necator</taxon>
    </lineage>
</organism>
<keyword evidence="3 6" id="KW-0812">Transmembrane</keyword>
<proteinExistence type="inferred from homology"/>
<evidence type="ECO:0008006" key="9">
    <source>
        <dbReference type="Google" id="ProtNLM"/>
    </source>
</evidence>
<dbReference type="PANTHER" id="PTHR22945">
    <property type="entry name" value="SERPENTINE RECEPTOR, CLASS D DELTA"/>
    <property type="match status" value="1"/>
</dbReference>
<gene>
    <name evidence="7" type="primary">Necator_chrIV.g15550</name>
    <name evidence="7" type="ORF">RB195_002255</name>
</gene>
<dbReference type="Proteomes" id="UP001303046">
    <property type="component" value="Unassembled WGS sequence"/>
</dbReference>
<reference evidence="7 8" key="1">
    <citation type="submission" date="2023-08" db="EMBL/GenBank/DDBJ databases">
        <title>A Necator americanus chromosomal reference genome.</title>
        <authorList>
            <person name="Ilik V."/>
            <person name="Petrzelkova K.J."/>
            <person name="Pardy F."/>
            <person name="Fuh T."/>
            <person name="Niatou-Singa F.S."/>
            <person name="Gouil Q."/>
            <person name="Baker L."/>
            <person name="Ritchie M.E."/>
            <person name="Jex A.R."/>
            <person name="Gazzola D."/>
            <person name="Li H."/>
            <person name="Toshio Fujiwara R."/>
            <person name="Zhan B."/>
            <person name="Aroian R.V."/>
            <person name="Pafco B."/>
            <person name="Schwarz E.M."/>
        </authorList>
    </citation>
    <scope>NUCLEOTIDE SEQUENCE [LARGE SCALE GENOMIC DNA]</scope>
    <source>
        <strain evidence="7 8">Aroian</strain>
        <tissue evidence="7">Whole animal</tissue>
    </source>
</reference>
<accession>A0ABR1DID4</accession>
<evidence type="ECO:0000313" key="7">
    <source>
        <dbReference type="EMBL" id="KAK6750147.1"/>
    </source>
</evidence>
<sequence length="266" mass="30482">MFLGTVLLQCHTRRPVDGVVSSRIIPSGQAIVFISNGPCVHLGSRACLVIYETLLHALEHGLMSQFISFSYRYYILVIHIRHSDDPELLKEMVMKHHPTYNLTGYTVSGHYPFTEPTTLLTVLYLFIPNIPLYILIGVLRHKTLRILKDASIKFKRSNRKMHIQLMKVITLQSYTPLLLIAMMLMYFVGQFQLLSHPVIEYLTQTVTAFLPLCNPVISLTYITPYRKAFSTWFRPVARQAPLITRLPSRTPTFNDDSSSQSLKTIV</sequence>
<keyword evidence="8" id="KW-1185">Reference proteome</keyword>
<evidence type="ECO:0000256" key="6">
    <source>
        <dbReference type="SAM" id="Phobius"/>
    </source>
</evidence>
<feature type="transmembrane region" description="Helical" evidence="6">
    <location>
        <begin position="119"/>
        <end position="139"/>
    </location>
</feature>
<evidence type="ECO:0000256" key="5">
    <source>
        <dbReference type="ARBA" id="ARBA00023136"/>
    </source>
</evidence>
<comment type="caution">
    <text evidence="7">The sequence shown here is derived from an EMBL/GenBank/DDBJ whole genome shotgun (WGS) entry which is preliminary data.</text>
</comment>
<evidence type="ECO:0000256" key="3">
    <source>
        <dbReference type="ARBA" id="ARBA00022692"/>
    </source>
</evidence>
<evidence type="ECO:0000256" key="2">
    <source>
        <dbReference type="ARBA" id="ARBA00009166"/>
    </source>
</evidence>
<evidence type="ECO:0000313" key="8">
    <source>
        <dbReference type="Proteomes" id="UP001303046"/>
    </source>
</evidence>
<comment type="subcellular location">
    <subcellularLocation>
        <location evidence="1">Membrane</location>
        <topology evidence="1">Multi-pass membrane protein</topology>
    </subcellularLocation>
</comment>
<comment type="similarity">
    <text evidence="2">Belongs to the nematode receptor-like protein srd family.</text>
</comment>
<dbReference type="PANTHER" id="PTHR22945:SF40">
    <property type="entry name" value="SERPENTINE RECEPTOR, CLASS D (DELTA)-RELATED"/>
    <property type="match status" value="1"/>
</dbReference>
<keyword evidence="5 6" id="KW-0472">Membrane</keyword>
<dbReference type="InterPro" id="IPR050920">
    <property type="entry name" value="Nematode_rcpt-like_delta"/>
</dbReference>
<evidence type="ECO:0000256" key="1">
    <source>
        <dbReference type="ARBA" id="ARBA00004141"/>
    </source>
</evidence>
<name>A0ABR1DID4_NECAM</name>
<keyword evidence="4 6" id="KW-1133">Transmembrane helix</keyword>
<dbReference type="EMBL" id="JAVFWL010000004">
    <property type="protein sequence ID" value="KAK6750147.1"/>
    <property type="molecule type" value="Genomic_DNA"/>
</dbReference>
<dbReference type="Pfam" id="PF10317">
    <property type="entry name" value="7TM_GPCR_Srd"/>
    <property type="match status" value="2"/>
</dbReference>
<dbReference type="InterPro" id="IPR019421">
    <property type="entry name" value="7TM_GPCR_serpentine_rcpt_Srd"/>
</dbReference>